<proteinExistence type="predicted"/>
<accession>A0ACC0CKQ7</accession>
<reference evidence="1 2" key="1">
    <citation type="journal article" date="2022" name="New Phytol.">
        <title>Ecological generalism drives hyperdiversity of secondary metabolite gene clusters in xylarialean endophytes.</title>
        <authorList>
            <person name="Franco M.E.E."/>
            <person name="Wisecaver J.H."/>
            <person name="Arnold A.E."/>
            <person name="Ju Y.M."/>
            <person name="Slot J.C."/>
            <person name="Ahrendt S."/>
            <person name="Moore L.P."/>
            <person name="Eastman K.E."/>
            <person name="Scott K."/>
            <person name="Konkel Z."/>
            <person name="Mondo S.J."/>
            <person name="Kuo A."/>
            <person name="Hayes R.D."/>
            <person name="Haridas S."/>
            <person name="Andreopoulos B."/>
            <person name="Riley R."/>
            <person name="LaButti K."/>
            <person name="Pangilinan J."/>
            <person name="Lipzen A."/>
            <person name="Amirebrahimi M."/>
            <person name="Yan J."/>
            <person name="Adam C."/>
            <person name="Keymanesh K."/>
            <person name="Ng V."/>
            <person name="Louie K."/>
            <person name="Northen T."/>
            <person name="Drula E."/>
            <person name="Henrissat B."/>
            <person name="Hsieh H.M."/>
            <person name="Youens-Clark K."/>
            <person name="Lutzoni F."/>
            <person name="Miadlikowska J."/>
            <person name="Eastwood D.C."/>
            <person name="Hamelin R.C."/>
            <person name="Grigoriev I.V."/>
            <person name="U'Ren J.M."/>
        </authorList>
    </citation>
    <scope>NUCLEOTIDE SEQUENCE [LARGE SCALE GENOMIC DNA]</scope>
    <source>
        <strain evidence="1 2">ER1909</strain>
    </source>
</reference>
<evidence type="ECO:0000313" key="2">
    <source>
        <dbReference type="Proteomes" id="UP001497680"/>
    </source>
</evidence>
<keyword evidence="2" id="KW-1185">Reference proteome</keyword>
<organism evidence="1 2">
    <name type="scientific">Hypoxylon rubiginosum</name>
    <dbReference type="NCBI Taxonomy" id="110542"/>
    <lineage>
        <taxon>Eukaryota</taxon>
        <taxon>Fungi</taxon>
        <taxon>Dikarya</taxon>
        <taxon>Ascomycota</taxon>
        <taxon>Pezizomycotina</taxon>
        <taxon>Sordariomycetes</taxon>
        <taxon>Xylariomycetidae</taxon>
        <taxon>Xylariales</taxon>
        <taxon>Hypoxylaceae</taxon>
        <taxon>Hypoxylon</taxon>
    </lineage>
</organism>
<protein>
    <submittedName>
        <fullName evidence="1">L-allo-threonine aldolase</fullName>
    </submittedName>
</protein>
<sequence length="429" mass="46624">MFAPFQHAHLDHSHRRASRISPVNPDDVEGSNSNTRADRDDNEAVVVGSTAWHTRGSAQFDFRSDFVTTPNAAMLKAIVNTTLCDDETMEDPTTNDFQEYMAGLTGHEDALLVLSGTMGNQVALRTALASPPYSILCDSRSHILRMEAGGAATLCGALIQGVVPSNGHHLTLADVKKHIALRDDIYDCPTRVISLENTLSGTVMPIRDIYEISEFARRQSPPIHMHLDGARLWEAVEANCGGPGRLVMHARRFDSVTLCFSKGLGAPLGSIIVGSKAFIKRARVMRKLLGGGMRQAGVIAAPARAAVDQIFLGGLLRNAQRVAKFISSQWVMKGGKLAQPTETNMVWLDLEAAGISGESFADIMEDAGLRAFRGRLEGRIVVHYQICGEAVYALLGVFKNILGAEDEKDLEDLGGKEEPWRGISPPVLW</sequence>
<dbReference type="Proteomes" id="UP001497680">
    <property type="component" value="Unassembled WGS sequence"/>
</dbReference>
<evidence type="ECO:0000313" key="1">
    <source>
        <dbReference type="EMBL" id="KAI6080988.1"/>
    </source>
</evidence>
<name>A0ACC0CKQ7_9PEZI</name>
<comment type="caution">
    <text evidence="1">The sequence shown here is derived from an EMBL/GenBank/DDBJ whole genome shotgun (WGS) entry which is preliminary data.</text>
</comment>
<gene>
    <name evidence="1" type="ORF">F4821DRAFT_40011</name>
</gene>
<dbReference type="EMBL" id="MU394412">
    <property type="protein sequence ID" value="KAI6080988.1"/>
    <property type="molecule type" value="Genomic_DNA"/>
</dbReference>